<keyword evidence="3" id="KW-1003">Cell membrane</keyword>
<dbReference type="EMBL" id="JAAIKB010000002">
    <property type="protein sequence ID" value="NGM19558.1"/>
    <property type="molecule type" value="Genomic_DNA"/>
</dbReference>
<feature type="transmembrane region" description="Helical" evidence="7">
    <location>
        <begin position="181"/>
        <end position="200"/>
    </location>
</feature>
<proteinExistence type="inferred from homology"/>
<feature type="transmembrane region" description="Helical" evidence="7">
    <location>
        <begin position="103"/>
        <end position="122"/>
    </location>
</feature>
<evidence type="ECO:0000256" key="3">
    <source>
        <dbReference type="ARBA" id="ARBA00022475"/>
    </source>
</evidence>
<dbReference type="RefSeq" id="WP_164693454.1">
    <property type="nucleotide sequence ID" value="NZ_JAAIKB010000002.1"/>
</dbReference>
<keyword evidence="10" id="KW-1185">Reference proteome</keyword>
<protein>
    <submittedName>
        <fullName evidence="9">ABC transporter permease</fullName>
    </submittedName>
</protein>
<comment type="similarity">
    <text evidence="7">Belongs to the binding-protein-dependent transport system permease family.</text>
</comment>
<dbReference type="SUPFAM" id="SSF161098">
    <property type="entry name" value="MetI-like"/>
    <property type="match status" value="1"/>
</dbReference>
<feature type="transmembrane region" description="Helical" evidence="7">
    <location>
        <begin position="12"/>
        <end position="30"/>
    </location>
</feature>
<evidence type="ECO:0000256" key="1">
    <source>
        <dbReference type="ARBA" id="ARBA00004651"/>
    </source>
</evidence>
<comment type="caution">
    <text evidence="9">The sequence shown here is derived from an EMBL/GenBank/DDBJ whole genome shotgun (WGS) entry which is preliminary data.</text>
</comment>
<dbReference type="InterPro" id="IPR035906">
    <property type="entry name" value="MetI-like_sf"/>
</dbReference>
<dbReference type="PROSITE" id="PS50928">
    <property type="entry name" value="ABC_TM1"/>
    <property type="match status" value="1"/>
</dbReference>
<dbReference type="Pfam" id="PF00528">
    <property type="entry name" value="BPD_transp_1"/>
    <property type="match status" value="1"/>
</dbReference>
<evidence type="ECO:0000256" key="2">
    <source>
        <dbReference type="ARBA" id="ARBA00022448"/>
    </source>
</evidence>
<feature type="transmembrane region" description="Helical" evidence="7">
    <location>
        <begin position="281"/>
        <end position="307"/>
    </location>
</feature>
<keyword evidence="5 7" id="KW-1133">Transmembrane helix</keyword>
<evidence type="ECO:0000256" key="5">
    <source>
        <dbReference type="ARBA" id="ARBA00022989"/>
    </source>
</evidence>
<sequence>MGRFLLGRAATLALVLFGASVLIFIIVRALPGDPAIAMMTSNATPAEIEAMRRAIGLHLPLWQQYAVWVGSALTGDLGRSFMYSTGVSGLIADRFPVTLHVSLMALAIALLIAVPAGVFSATNKGGAVDHFWRVFAMIGISMPVFWQGLLMIMLFAVTLGWLPPGGYQPPSAGIGTTTAHVILPAICLGTAYAATITRMLRSSMLDVLGREHIAVARAHGVREATIIWNDALRNALIPTLTAAGFSFGYLLAGAVLTEVIFNLPGMGRLLYESILSRDYPLVQGLVLLNVAVFVMINFAMDALYAILDPRIRR</sequence>
<evidence type="ECO:0000256" key="4">
    <source>
        <dbReference type="ARBA" id="ARBA00022692"/>
    </source>
</evidence>
<dbReference type="GO" id="GO:0055085">
    <property type="term" value="P:transmembrane transport"/>
    <property type="evidence" value="ECO:0007669"/>
    <property type="project" value="InterPro"/>
</dbReference>
<dbReference type="GO" id="GO:0005886">
    <property type="term" value="C:plasma membrane"/>
    <property type="evidence" value="ECO:0007669"/>
    <property type="project" value="UniProtKB-SubCell"/>
</dbReference>
<gene>
    <name evidence="9" type="ORF">G3576_06000</name>
</gene>
<dbReference type="Proteomes" id="UP000475385">
    <property type="component" value="Unassembled WGS sequence"/>
</dbReference>
<feature type="transmembrane region" description="Helical" evidence="7">
    <location>
        <begin position="134"/>
        <end position="161"/>
    </location>
</feature>
<dbReference type="InterPro" id="IPR000515">
    <property type="entry name" value="MetI-like"/>
</dbReference>
<dbReference type="InterPro" id="IPR045621">
    <property type="entry name" value="BPD_transp_1_N"/>
</dbReference>
<dbReference type="CDD" id="cd06261">
    <property type="entry name" value="TM_PBP2"/>
    <property type="match status" value="1"/>
</dbReference>
<evidence type="ECO:0000256" key="6">
    <source>
        <dbReference type="ARBA" id="ARBA00023136"/>
    </source>
</evidence>
<feature type="transmembrane region" description="Helical" evidence="7">
    <location>
        <begin position="235"/>
        <end position="261"/>
    </location>
</feature>
<dbReference type="PANTHER" id="PTHR43163:SF6">
    <property type="entry name" value="DIPEPTIDE TRANSPORT SYSTEM PERMEASE PROTEIN DPPB-RELATED"/>
    <property type="match status" value="1"/>
</dbReference>
<dbReference type="Gene3D" id="1.10.3720.10">
    <property type="entry name" value="MetI-like"/>
    <property type="match status" value="1"/>
</dbReference>
<dbReference type="PANTHER" id="PTHR43163">
    <property type="entry name" value="DIPEPTIDE TRANSPORT SYSTEM PERMEASE PROTEIN DPPB-RELATED"/>
    <property type="match status" value="1"/>
</dbReference>
<organism evidence="9 10">
    <name type="scientific">Falsiroseomonas algicola</name>
    <dbReference type="NCBI Taxonomy" id="2716930"/>
    <lineage>
        <taxon>Bacteria</taxon>
        <taxon>Pseudomonadati</taxon>
        <taxon>Pseudomonadota</taxon>
        <taxon>Alphaproteobacteria</taxon>
        <taxon>Acetobacterales</taxon>
        <taxon>Roseomonadaceae</taxon>
        <taxon>Falsiroseomonas</taxon>
    </lineage>
</organism>
<evidence type="ECO:0000256" key="7">
    <source>
        <dbReference type="RuleBase" id="RU363032"/>
    </source>
</evidence>
<keyword evidence="2 7" id="KW-0813">Transport</keyword>
<keyword evidence="4 7" id="KW-0812">Transmembrane</keyword>
<evidence type="ECO:0000313" key="10">
    <source>
        <dbReference type="Proteomes" id="UP000475385"/>
    </source>
</evidence>
<dbReference type="Pfam" id="PF19300">
    <property type="entry name" value="BPD_transp_1_N"/>
    <property type="match status" value="1"/>
</dbReference>
<evidence type="ECO:0000259" key="8">
    <source>
        <dbReference type="PROSITE" id="PS50928"/>
    </source>
</evidence>
<name>A0A6M1LGP1_9PROT</name>
<feature type="domain" description="ABC transmembrane type-1" evidence="8">
    <location>
        <begin position="95"/>
        <end position="304"/>
    </location>
</feature>
<evidence type="ECO:0000313" key="9">
    <source>
        <dbReference type="EMBL" id="NGM19558.1"/>
    </source>
</evidence>
<comment type="subcellular location">
    <subcellularLocation>
        <location evidence="1 7">Cell membrane</location>
        <topology evidence="1 7">Multi-pass membrane protein</topology>
    </subcellularLocation>
</comment>
<keyword evidence="6 7" id="KW-0472">Membrane</keyword>
<accession>A0A6M1LGP1</accession>
<reference evidence="9 10" key="1">
    <citation type="submission" date="2020-03" db="EMBL/GenBank/DDBJ databases">
        <title>Roseomonas stagni sp. nov., isolated from pond water in Japan.</title>
        <authorList>
            <person name="Furuhata K."/>
            <person name="Miyamoto H."/>
            <person name="Goto K."/>
        </authorList>
    </citation>
    <scope>NUCLEOTIDE SEQUENCE [LARGE SCALE GENOMIC DNA]</scope>
    <source>
        <strain evidence="9 10">PeD5</strain>
    </source>
</reference>
<dbReference type="AlphaFoldDB" id="A0A6M1LGP1"/>